<feature type="domain" description="HTH lysR-type" evidence="5">
    <location>
        <begin position="9"/>
        <end position="66"/>
    </location>
</feature>
<evidence type="ECO:0000256" key="3">
    <source>
        <dbReference type="ARBA" id="ARBA00023125"/>
    </source>
</evidence>
<proteinExistence type="inferred from homology"/>
<dbReference type="PROSITE" id="PS50931">
    <property type="entry name" value="HTH_LYSR"/>
    <property type="match status" value="1"/>
</dbReference>
<dbReference type="InterPro" id="IPR036390">
    <property type="entry name" value="WH_DNA-bd_sf"/>
</dbReference>
<dbReference type="EMBL" id="JACHXI010000004">
    <property type="protein sequence ID" value="MBB3102925.1"/>
    <property type="molecule type" value="Genomic_DNA"/>
</dbReference>
<dbReference type="Gene3D" id="3.40.190.290">
    <property type="match status" value="1"/>
</dbReference>
<dbReference type="SUPFAM" id="SSF46785">
    <property type="entry name" value="Winged helix' DNA-binding domain"/>
    <property type="match status" value="1"/>
</dbReference>
<comment type="similarity">
    <text evidence="1">Belongs to the LysR transcriptional regulatory family.</text>
</comment>
<gene>
    <name evidence="6" type="ORF">FHR87_001313</name>
</gene>
<keyword evidence="4" id="KW-0804">Transcription</keyword>
<evidence type="ECO:0000256" key="1">
    <source>
        <dbReference type="ARBA" id="ARBA00009437"/>
    </source>
</evidence>
<evidence type="ECO:0000256" key="2">
    <source>
        <dbReference type="ARBA" id="ARBA00023015"/>
    </source>
</evidence>
<dbReference type="Gene3D" id="1.10.10.10">
    <property type="entry name" value="Winged helix-like DNA-binding domain superfamily/Winged helix DNA-binding domain"/>
    <property type="match status" value="1"/>
</dbReference>
<protein>
    <submittedName>
        <fullName evidence="6">DNA-binding transcriptional LysR family regulator</fullName>
    </submittedName>
</protein>
<dbReference type="Pfam" id="PF03466">
    <property type="entry name" value="LysR_substrate"/>
    <property type="match status" value="1"/>
</dbReference>
<sequence length="302" mass="33055">MSISSWQRLNPQLLRYFLAVSRAGSLSEAARQLHCVPSNVSARLRQLETQLGVALLQRGAQRLSLTPAGERLLPHAQQLELLCQAAWRSVQDDGWAGELRFGSMEATAAVRLPEVLAAFHRDAPNVSLSLITGTSRHLLDEVLAGRLDAALVGGPCEHPQLHSETIWHEELMLVTPAGAVVETLLREPLTLLGFPSGCHYRERLERWSERHELKVKARQSYGSIDAILGGIAVGMGIGLLPRSLLEAHPRGRLVVSRAIESDLAAAPTLLMRRHDVPAHPALEHLRELLGRPLQSLARAANG</sequence>
<dbReference type="SUPFAM" id="SSF53850">
    <property type="entry name" value="Periplasmic binding protein-like II"/>
    <property type="match status" value="1"/>
</dbReference>
<evidence type="ECO:0000259" key="5">
    <source>
        <dbReference type="PROSITE" id="PS50931"/>
    </source>
</evidence>
<dbReference type="FunFam" id="1.10.10.10:FF:000001">
    <property type="entry name" value="LysR family transcriptional regulator"/>
    <property type="match status" value="1"/>
</dbReference>
<comment type="caution">
    <text evidence="6">The sequence shown here is derived from an EMBL/GenBank/DDBJ whole genome shotgun (WGS) entry which is preliminary data.</text>
</comment>
<keyword evidence="3 6" id="KW-0238">DNA-binding</keyword>
<dbReference type="Pfam" id="PF00126">
    <property type="entry name" value="HTH_1"/>
    <property type="match status" value="1"/>
</dbReference>
<dbReference type="InterPro" id="IPR005119">
    <property type="entry name" value="LysR_subst-bd"/>
</dbReference>
<dbReference type="RefSeq" id="WP_221189746.1">
    <property type="nucleotide sequence ID" value="NZ_JACHXI010000004.1"/>
</dbReference>
<dbReference type="InterPro" id="IPR036388">
    <property type="entry name" value="WH-like_DNA-bd_sf"/>
</dbReference>
<keyword evidence="2" id="KW-0805">Transcription regulation</keyword>
<dbReference type="PANTHER" id="PTHR30126">
    <property type="entry name" value="HTH-TYPE TRANSCRIPTIONAL REGULATOR"/>
    <property type="match status" value="1"/>
</dbReference>
<keyword evidence="7" id="KW-1185">Reference proteome</keyword>
<dbReference type="Proteomes" id="UP000549250">
    <property type="component" value="Unassembled WGS sequence"/>
</dbReference>
<dbReference type="GO" id="GO:0003700">
    <property type="term" value="F:DNA-binding transcription factor activity"/>
    <property type="evidence" value="ECO:0007669"/>
    <property type="project" value="InterPro"/>
</dbReference>
<dbReference type="InterPro" id="IPR000847">
    <property type="entry name" value="LysR_HTH_N"/>
</dbReference>
<name>A0A839T4S6_AZOMA</name>
<dbReference type="GO" id="GO:0000976">
    <property type="term" value="F:transcription cis-regulatory region binding"/>
    <property type="evidence" value="ECO:0007669"/>
    <property type="project" value="TreeGrafter"/>
</dbReference>
<reference evidence="6 7" key="1">
    <citation type="submission" date="2020-08" db="EMBL/GenBank/DDBJ databases">
        <title>Genomic Encyclopedia of Type Strains, Phase III (KMG-III): the genomes of soil and plant-associated and newly described type strains.</title>
        <authorList>
            <person name="Whitman W."/>
        </authorList>
    </citation>
    <scope>NUCLEOTIDE SEQUENCE [LARGE SCALE GENOMIC DNA]</scope>
    <source>
        <strain evidence="6 7">CECT 4462</strain>
    </source>
</reference>
<evidence type="ECO:0000313" key="7">
    <source>
        <dbReference type="Proteomes" id="UP000549250"/>
    </source>
</evidence>
<accession>A0A839T4S6</accession>
<evidence type="ECO:0000313" key="6">
    <source>
        <dbReference type="EMBL" id="MBB3102925.1"/>
    </source>
</evidence>
<dbReference type="PANTHER" id="PTHR30126:SF40">
    <property type="entry name" value="HTH-TYPE TRANSCRIPTIONAL REGULATOR GLTR"/>
    <property type="match status" value="1"/>
</dbReference>
<evidence type="ECO:0000256" key="4">
    <source>
        <dbReference type="ARBA" id="ARBA00023163"/>
    </source>
</evidence>
<organism evidence="6 7">
    <name type="scientific">Azomonas macrocytogenes</name>
    <name type="common">Azotobacter macrocytogenes</name>
    <dbReference type="NCBI Taxonomy" id="69962"/>
    <lineage>
        <taxon>Bacteria</taxon>
        <taxon>Pseudomonadati</taxon>
        <taxon>Pseudomonadota</taxon>
        <taxon>Gammaproteobacteria</taxon>
        <taxon>Pseudomonadales</taxon>
        <taxon>Pseudomonadaceae</taxon>
        <taxon>Azomonas</taxon>
    </lineage>
</organism>
<dbReference type="AlphaFoldDB" id="A0A839T4S6"/>